<keyword evidence="3" id="KW-1185">Reference proteome</keyword>
<organism evidence="2 3">
    <name type="scientific">Dryococelus australis</name>
    <dbReference type="NCBI Taxonomy" id="614101"/>
    <lineage>
        <taxon>Eukaryota</taxon>
        <taxon>Metazoa</taxon>
        <taxon>Ecdysozoa</taxon>
        <taxon>Arthropoda</taxon>
        <taxon>Hexapoda</taxon>
        <taxon>Insecta</taxon>
        <taxon>Pterygota</taxon>
        <taxon>Neoptera</taxon>
        <taxon>Polyneoptera</taxon>
        <taxon>Phasmatodea</taxon>
        <taxon>Verophasmatodea</taxon>
        <taxon>Anareolatae</taxon>
        <taxon>Phasmatidae</taxon>
        <taxon>Eurycanthinae</taxon>
        <taxon>Dryococelus</taxon>
    </lineage>
</organism>
<gene>
    <name evidence="2" type="ORF">PR048_024425</name>
</gene>
<sequence length="392" mass="43519">MRDCRRAGVEDKMEQRQNPSRSNGKRQRSSRYPRDRYVFSRFRSRQTTITLDGEAIIATFVREKTSVVGGAVWDNGAKVRPRTGVTSGGWRRHESAAADMYPGGRRWRRGGGGVAGTHLRRSGEWIECRLGDQRSRYERTMHTEDPGSIPGPAILISALHGFPKSLQANTGMGSNKGHGRFLPQFPFLIHGTNWDRGDQAVSSLASHQGYQGSIPGRVTGFSHVGIVRLRPVGAATLHKCDTSHLQHGRSRIFACGKRAGRCRWLTGFLGDLPFPPPLHSGSAPYSPRFILNGSQDFAVKCRPNLSTQLATHISNLFMATTLLVMMAASVVPSQTASLGRRLQSRLHSRLTRGDPIAWPSRSPDITQPDVWLWGHITLMVYTTPLDTRDELH</sequence>
<feature type="region of interest" description="Disordered" evidence="1">
    <location>
        <begin position="1"/>
        <end position="33"/>
    </location>
</feature>
<reference evidence="2 3" key="1">
    <citation type="submission" date="2023-02" db="EMBL/GenBank/DDBJ databases">
        <title>LHISI_Scaffold_Assembly.</title>
        <authorList>
            <person name="Stuart O.P."/>
            <person name="Cleave R."/>
            <person name="Magrath M.J.L."/>
            <person name="Mikheyev A.S."/>
        </authorList>
    </citation>
    <scope>NUCLEOTIDE SEQUENCE [LARGE SCALE GENOMIC DNA]</scope>
    <source>
        <strain evidence="2">Daus_M_001</strain>
        <tissue evidence="2">Leg muscle</tissue>
    </source>
</reference>
<proteinExistence type="predicted"/>
<dbReference type="Proteomes" id="UP001159363">
    <property type="component" value="Chromosome 9"/>
</dbReference>
<name>A0ABQ9GNN3_9NEOP</name>
<feature type="compositionally biased region" description="Basic and acidic residues" evidence="1">
    <location>
        <begin position="1"/>
        <end position="15"/>
    </location>
</feature>
<evidence type="ECO:0000256" key="1">
    <source>
        <dbReference type="SAM" id="MobiDB-lite"/>
    </source>
</evidence>
<accession>A0ABQ9GNN3</accession>
<protein>
    <submittedName>
        <fullName evidence="2">Uncharacterized protein</fullName>
    </submittedName>
</protein>
<evidence type="ECO:0000313" key="3">
    <source>
        <dbReference type="Proteomes" id="UP001159363"/>
    </source>
</evidence>
<evidence type="ECO:0000313" key="2">
    <source>
        <dbReference type="EMBL" id="KAJ8873607.1"/>
    </source>
</evidence>
<dbReference type="EMBL" id="JARBHB010000010">
    <property type="protein sequence ID" value="KAJ8873607.1"/>
    <property type="molecule type" value="Genomic_DNA"/>
</dbReference>
<comment type="caution">
    <text evidence="2">The sequence shown here is derived from an EMBL/GenBank/DDBJ whole genome shotgun (WGS) entry which is preliminary data.</text>
</comment>